<dbReference type="InterPro" id="IPR050482">
    <property type="entry name" value="Sensor_HK_TwoCompSys"/>
</dbReference>
<keyword evidence="4 8" id="KW-0418">Kinase</keyword>
<dbReference type="RefSeq" id="WP_397557440.1">
    <property type="nucleotide sequence ID" value="NZ_JBIQWL010000006.1"/>
</dbReference>
<evidence type="ECO:0000256" key="1">
    <source>
        <dbReference type="ARBA" id="ARBA00000085"/>
    </source>
</evidence>
<feature type="transmembrane region" description="Helical" evidence="6">
    <location>
        <begin position="151"/>
        <end position="173"/>
    </location>
</feature>
<dbReference type="EC" id="2.7.13.3" evidence="2"/>
<keyword evidence="5" id="KW-0902">Two-component regulatory system</keyword>
<evidence type="ECO:0000313" key="9">
    <source>
        <dbReference type="Proteomes" id="UP001610861"/>
    </source>
</evidence>
<evidence type="ECO:0000256" key="2">
    <source>
        <dbReference type="ARBA" id="ARBA00012438"/>
    </source>
</evidence>
<evidence type="ECO:0000259" key="7">
    <source>
        <dbReference type="SMART" id="SM00387"/>
    </source>
</evidence>
<feature type="transmembrane region" description="Helical" evidence="6">
    <location>
        <begin position="59"/>
        <end position="89"/>
    </location>
</feature>
<feature type="transmembrane region" description="Helical" evidence="6">
    <location>
        <begin position="101"/>
        <end position="117"/>
    </location>
</feature>
<comment type="catalytic activity">
    <reaction evidence="1">
        <text>ATP + protein L-histidine = ADP + protein N-phospho-L-histidine.</text>
        <dbReference type="EC" id="2.7.13.3"/>
    </reaction>
</comment>
<protein>
    <recommendedName>
        <fullName evidence="2">histidine kinase</fullName>
        <ecNumber evidence="2">2.7.13.3</ecNumber>
    </recommendedName>
</protein>
<evidence type="ECO:0000256" key="5">
    <source>
        <dbReference type="ARBA" id="ARBA00023012"/>
    </source>
</evidence>
<evidence type="ECO:0000256" key="3">
    <source>
        <dbReference type="ARBA" id="ARBA00022679"/>
    </source>
</evidence>
<feature type="transmembrane region" description="Helical" evidence="6">
    <location>
        <begin position="123"/>
        <end position="139"/>
    </location>
</feature>
<evidence type="ECO:0000313" key="8">
    <source>
        <dbReference type="EMBL" id="MFH8251994.1"/>
    </source>
</evidence>
<feature type="domain" description="Histidine kinase/HSP90-like ATPase" evidence="7">
    <location>
        <begin position="423"/>
        <end position="514"/>
    </location>
</feature>
<keyword evidence="6" id="KW-1133">Transmembrane helix</keyword>
<reference evidence="8 9" key="1">
    <citation type="submission" date="2024-09" db="EMBL/GenBank/DDBJ databases">
        <authorList>
            <person name="Pan X."/>
        </authorList>
    </citation>
    <scope>NUCLEOTIDE SEQUENCE [LARGE SCALE GENOMIC DNA]</scope>
    <source>
        <strain evidence="8 9">B2969</strain>
    </source>
</reference>
<proteinExistence type="predicted"/>
<dbReference type="SMART" id="SM00387">
    <property type="entry name" value="HATPase_c"/>
    <property type="match status" value="1"/>
</dbReference>
<dbReference type="EMBL" id="JBIQWL010000006">
    <property type="protein sequence ID" value="MFH8251994.1"/>
    <property type="molecule type" value="Genomic_DNA"/>
</dbReference>
<dbReference type="PANTHER" id="PTHR24421">
    <property type="entry name" value="NITRATE/NITRITE SENSOR PROTEIN NARX-RELATED"/>
    <property type="match status" value="1"/>
</dbReference>
<evidence type="ECO:0000256" key="4">
    <source>
        <dbReference type="ARBA" id="ARBA00022777"/>
    </source>
</evidence>
<dbReference type="InterPro" id="IPR036890">
    <property type="entry name" value="HATPase_C_sf"/>
</dbReference>
<dbReference type="Proteomes" id="UP001610861">
    <property type="component" value="Unassembled WGS sequence"/>
</dbReference>
<organism evidence="8 9">
    <name type="scientific">Microbacterium alkaliflavum</name>
    <dbReference type="NCBI Taxonomy" id="3248839"/>
    <lineage>
        <taxon>Bacteria</taxon>
        <taxon>Bacillati</taxon>
        <taxon>Actinomycetota</taxon>
        <taxon>Actinomycetes</taxon>
        <taxon>Micrococcales</taxon>
        <taxon>Microbacteriaceae</taxon>
        <taxon>Microbacterium</taxon>
    </lineage>
</organism>
<dbReference type="Gene3D" id="3.30.565.10">
    <property type="entry name" value="Histidine kinase-like ATPase, C-terminal domain"/>
    <property type="match status" value="1"/>
</dbReference>
<dbReference type="GO" id="GO:0016301">
    <property type="term" value="F:kinase activity"/>
    <property type="evidence" value="ECO:0007669"/>
    <property type="project" value="UniProtKB-KW"/>
</dbReference>
<feature type="transmembrane region" description="Helical" evidence="6">
    <location>
        <begin position="179"/>
        <end position="197"/>
    </location>
</feature>
<comment type="caution">
    <text evidence="8">The sequence shown here is derived from an EMBL/GenBank/DDBJ whole genome shotgun (WGS) entry which is preliminary data.</text>
</comment>
<evidence type="ECO:0000256" key="6">
    <source>
        <dbReference type="SAM" id="Phobius"/>
    </source>
</evidence>
<keyword evidence="6" id="KW-0472">Membrane</keyword>
<sequence>MTRAALAHVLAAITAIVATGWLATSGAAGSAIADAAPGVSLAILAVAAVAIPRYRGVSVPAGVAAVLWFAGAIGVLQWAHQGALAWLVLAYPAARLRSGRAIAAVALASAAGLIGAFGPQPALIVMASAAVLGVAALRVGGSPSTARPSAVAALIAAAVLCLAWTSPFALRLLGASGDLALAVYLVGTAYVGLLLLIDMTLGRSRDSALVDVAIDLRGVTDAGSLRDRLARLIGDPDLWLGYRLADGRYADEAGIAVPWQEPARNRVITPVDDDGRRVAVLMHDRAIQVDAALLPQIAAAASLALRNVQLHADVRARVVQIEDSRDRLRDAEDAARRGFAQALRAGPLRRLDRVADLLGRVDGLDDGPVIAAARAEEELRRFARGLHSAALADDDLSSSLDSLASGLPLGVEVRVDIAHLEPEVRRAIWYICAEALTNAAKHAGSAQVTVSVERDSDETVLVTIRDDGRGGASMDAGTGLRGIRERAESVGGQLDVESPLGAGTVVHARLPSSRSRSLVGDSP</sequence>
<keyword evidence="6" id="KW-0812">Transmembrane</keyword>
<accession>A0ABW7QAT2</accession>
<name>A0ABW7QAT2_9MICO</name>
<dbReference type="SUPFAM" id="SSF55874">
    <property type="entry name" value="ATPase domain of HSP90 chaperone/DNA topoisomerase II/histidine kinase"/>
    <property type="match status" value="1"/>
</dbReference>
<dbReference type="CDD" id="cd16917">
    <property type="entry name" value="HATPase_UhpB-NarQ-NarX-like"/>
    <property type="match status" value="1"/>
</dbReference>
<dbReference type="InterPro" id="IPR003594">
    <property type="entry name" value="HATPase_dom"/>
</dbReference>
<keyword evidence="9" id="KW-1185">Reference proteome</keyword>
<keyword evidence="3" id="KW-0808">Transferase</keyword>
<gene>
    <name evidence="8" type="ORF">ACH3VR_16635</name>
</gene>
<dbReference type="PANTHER" id="PTHR24421:SF10">
    <property type="entry name" value="NITRATE_NITRITE SENSOR PROTEIN NARQ"/>
    <property type="match status" value="1"/>
</dbReference>
<dbReference type="Pfam" id="PF02518">
    <property type="entry name" value="HATPase_c"/>
    <property type="match status" value="1"/>
</dbReference>